<dbReference type="Pfam" id="PF18886">
    <property type="entry name" value="DUF5649"/>
    <property type="match status" value="3"/>
</dbReference>
<keyword evidence="2" id="KW-0964">Secreted</keyword>
<name>A0A5C6AHR8_9BACT</name>
<reference evidence="6 7" key="1">
    <citation type="submission" date="2019-02" db="EMBL/GenBank/DDBJ databases">
        <title>Deep-cultivation of Planctomycetes and their phenomic and genomic characterization uncovers novel biology.</title>
        <authorList>
            <person name="Wiegand S."/>
            <person name="Jogler M."/>
            <person name="Boedeker C."/>
            <person name="Pinto D."/>
            <person name="Vollmers J."/>
            <person name="Rivas-Marin E."/>
            <person name="Kohn T."/>
            <person name="Peeters S.H."/>
            <person name="Heuer A."/>
            <person name="Rast P."/>
            <person name="Oberbeckmann S."/>
            <person name="Bunk B."/>
            <person name="Jeske O."/>
            <person name="Meyerdierks A."/>
            <person name="Storesund J.E."/>
            <person name="Kallscheuer N."/>
            <person name="Luecker S."/>
            <person name="Lage O.M."/>
            <person name="Pohl T."/>
            <person name="Merkel B.J."/>
            <person name="Hornburger P."/>
            <person name="Mueller R.-W."/>
            <person name="Bruemmer F."/>
            <person name="Labrenz M."/>
            <person name="Spormann A.M."/>
            <person name="Op Den Camp H."/>
            <person name="Overmann J."/>
            <person name="Amann R."/>
            <person name="Jetten M.S.M."/>
            <person name="Mascher T."/>
            <person name="Medema M.H."/>
            <person name="Devos D.P."/>
            <person name="Kaster A.-K."/>
            <person name="Ovreas L."/>
            <person name="Rohde M."/>
            <person name="Galperin M.Y."/>
            <person name="Jogler C."/>
        </authorList>
    </citation>
    <scope>NUCLEOTIDE SEQUENCE [LARGE SCALE GENOMIC DNA]</scope>
    <source>
        <strain evidence="6 7">Pla100</strain>
    </source>
</reference>
<dbReference type="InterPro" id="IPR016187">
    <property type="entry name" value="CTDL_fold"/>
</dbReference>
<sequence length="3700" mass="373957">MKKTSKEISSARSSHRTIRRLRARRHVLGLIVASSVFAGRDASAQLPTGADVIAGQASIVAAGNALDVNASTSRAIVNWDSFNVGAGNVANFNLPDANSAILNRVTSQNMPSTIAGTVQSNGNVYLVNPSGIVVSNSGMINTNGFTASTFDVADQDFMAGGAMAFSRNGSAGSIVNHGTIQTGVGGAHLIANEIANHGSITTTGGSITLSGGGEVTLNNGMTYVQPSMETLTNGISPTAGLINNTGQIRATGAATSGGEVYLVNPNGKILHNGTIAASRNDSSQDANSSRGGSVRIEADDITLASGSAIDVRGTHGGGTALIGGDWQGSGEMTQATSVTLQAGAVVDASATDSGDGGTIVLWSDITNPESITRAFGTLLARAGDLFGDGGKIETSGNQIDTNGIVVDAGALIGNGGLWLIDPYNYVIDAIAAGNIVSTLNTGTSVTVTTTANNASLGSSGNNTDLGDITLTSDIVTGAMSGDATLTMQAARHINIGGTVGIDATQNGNTAKLHVQLLADSDHSGDGINTVTGQGIKTNGGDLTFGDGSTAVIGGATVQVGGDLYVTGSVAQSIETGGGDITINGETIVANSSVAGLTFDSNGGNIEFGGVLNSGNQYTYVDGPDGQANSWDWARTNARNGTAGGAALGDSYLVTITSRLENAIAGIAADYRGAWIGAYRPDPAGSYNWQWVDGPEAGQTFFVQAGSGAGGGGTAQPGWYSNFGTGEPNGALDANGESRGQFFGDEGLWNDLSAGTTFLGTQDSIYSVLGYVRETNLASSAITINAGSGSVTFDGAVGGSKALASLTTTAGTGIQINGGEVNTTGIQTYNSPVLLGAHTNISTIQSDIIFNSTVDSNSAANPWNLTATITPGNTYYWIDWTSWDSETKTATGTITVGGDVITVEYHNPQGILYAQTSGGTNYWTGYQGATFSGASPYVSANVANGPSTSDIIQLQYGGSQTLTFSESIENLAFSIVSMNGNGYGFDQDFDIESYSGFNGAGPGYWGGGNLTKAIVGNTFQLNDGGVNGSSIGVYSEPHGTIRFGNAFSQLTWNSLSNEQWNGFTIGVSGTSSTAGSVQFNGAVGSTNPIGDLTVNAQVQTTADIAAAAAFDVTGLANLGGSITTTGRQSFGSAVTLGTDLSLTTTSNGEISATSTIDGSHALIINANGTGDVTLNGEVGATDALTALTVNTATNTGDVTLSKNQNVNGDLGVFGGDIVVGGNISKTTTSDTTVNLQASGAITVNSGVAIGAAGQTVDLMISNGTASNLNGVLAGNGSLTKNGSGFLRINTAQTYSGSTIINDGILMLGASNVIPDLSRLIVNTNGIFSLNSFNETVGSLEGDGLIENGSIVRDGIVLWLDAGNGASYSGTGTTWYDLSGNGYDGTLYGNPTYNAGQRQFELTSNAQYAQLGALPANFLSSGDGVLDGLTLFTVADFGSANIWERIVDFGNGSPGDNIILSRFGNTNAVNFELYPGTSGEQHKVDVTGANTLIPAGGGVRSYAGTADGTNLRLFANGGLQITTADTALPNEVVLNSNYIGKSNWTVDDTLRGSIGIVLVYDRALTGSEVQQNHAALIARSPATLTVGGNNLSTTFAGRIENGADTLNLAKIGSGTLTLTGENKYSGTTTINAGSLQIGNGGSSGTLGLGNVINNADLLFNRSDNITVANNISGTGDVEKVGANDLTLTGASTYTGSTAINNGDLTFQNNVAPTTSGFTGSGSVTIEPTSTSPFAVTKAYNFANTISEFTIGKQGNTANITVSAGQTVNGNVKIFGGDVALNGDLTSTATDANLLVKATGSITTNDGRTFSTNGGDITLWADSDATAGGQIIIGDFNSLLTQGGNITLAGGADVGGLPSGFAQAEATQLNGIRVDTDVLISSAGGDITMAGAGEATPTGQAVGVLVNSGQINSGSGKIAITGVSNDTTNGYSYGILLNQPSSTTLITSSNTTADAIRITGDASGSTTTGSSGILTYYSDGSGNAGTFIEATGVGGGISVIGKGTSNGSGSGGLVGDGIELNYTRILANGGPITLNGSTAATSGDPVGISFNRRGGTSTVVIGSAAGTAVPTSTSDITFTADALSIAAGLTVNTTGGLIVEPLGTSFTSALTWSPSNLSTLESLRLGKDGNTANITIGSNQVVSGNIEIYGGDIAINGGLNANGNTVLLQATGNVTQGPGSLSADKLLVVAPGTALLAHSLNAIGTFAFDGGGLTLNEIDGFTVGTVGSTNGINASGFVDVSTHTGDLMISQNIATTNSTVAAIVLNAGQGTAAGTSTGGNIVVIGSPSITTGTGGRATFYTGSIAGSTGLTDLIGSGSGNFRYNSDKAASNFSLPVGNGLFGIYREQPTINVSVSDATITYGDSTAALTPAVSGSVNGDGLSQIFASPSVTIGGTTSTSGNPIIGQHSLTSSGTTASQLGYAIGTSTGGMLTVNQKQITTPLVIDNKEYDGTTNASFTATANGAIVGDIMNIGGTATFTDKNVDAGKTVNIVGLELTGTDASNYTLANTTDTSTADITAKSIAVSGLTANNKIYDATTVATIDHTGVTLTGMIHGDDLTVSGTSGVFADKNVDTGKTVTLSGTTYGGVDVNNYTFVDQATTTADITQKSLTISGMSGIDREYDATTAATVDAIGAILTGLLDGDVVTIADVIGTFADKNAGENKTITITGSTLGGADLGNYSITNQPTATADITPKSLTISGLTAADKVYDATATAIVDDSGINFNGLLGGDTVSIDTLSGTFSDKNVGVGKTVTIATTYAGSDVNNYSITDQATTTASISPRAIAIQGVTADDKVYDSTTSATLSGTATADTFSGDDVSIQTNYIANFATKDVASGQTVTVTGFDLSGADASNYALSQPTGLSADITPAPLTVTANHDSKFVTKSDIAGYAGASFHGFVGNEGVGELGGALTITRVGVDEAAGTYSGVLSPGGLTSTNYAISFVEGDYTIVPAEQFLIRFGNSESTYGDAMSFGFLSAQYMDAGLTVTSLTPTVNGNQYAFNDGVGGSASFVIGLNSPTLSSSGHATTGSYGLTMGDLIASGGNFSNDINLIGSHTIHRAELIIGASGVSKVYDGNVAMNNLSLTLNGWLAGDSVTVSGQGSYEFRDVGTGLNYTVGNLALSGADADNYVLIGGTVFDGNDGVITPKHVTITAPTMTKVYDGNTNIAPTIDQLQNWTNQLGIDGDTFDGLTLTFDNKNVGVNKTLTPSSSIIDDGNGGANYVVNFEQSFDNVITRLNSVTWIGGANGDWNDPANWAGGAVPDLANVANVIIPHGVTPMFGSHVAGPVQLDSFSGGSLQLDGGVLDVFGLFQADTLTQNGGTLKASEMTITDFAQHGGGIEVGGDFTVTNTFAQDAGGTIDVGGLADITHHGGDLIVRHLNAGNASLNSPDGGTHLGNLNIDENLQINANGDVTQDPTGTLYVGQTTTIDAAGRIILDGSNNDFAGPVHLDGTEITIHDHHGGLVLGNVQTPGKLNVTTTNGDLTQTIDSRITVGDETQLNVDGDVHLRGKQNEFVGVVHVDARNAEIAQSVGDLILGTVRIVDHFWAESTKGKITQSSTATIEIGGDTSLKSQRPIELKNQSNRFGGPITVDAPLFDIQSVDPLTFIRTGVSLAGEVGARTNGETVRDSIVRPSNTNQDSTGTSQSNSAPTPWSDRTEDLLTSGLNRSIQDSTPNVLQPVHIDQSTNEVLIVDRSGLSEQDQ</sequence>
<dbReference type="GO" id="GO:0005576">
    <property type="term" value="C:extracellular region"/>
    <property type="evidence" value="ECO:0007669"/>
    <property type="project" value="UniProtKB-SubCell"/>
</dbReference>
<gene>
    <name evidence="6" type="primary">hxuA</name>
    <name evidence="6" type="ORF">Pla100_21360</name>
</gene>
<dbReference type="NCBIfam" id="TIGR02601">
    <property type="entry name" value="autotrns_rpt"/>
    <property type="match status" value="3"/>
</dbReference>
<dbReference type="InterPro" id="IPR041286">
    <property type="entry name" value="MBG_2"/>
</dbReference>
<dbReference type="SMART" id="SM00912">
    <property type="entry name" value="Haemagg_act"/>
    <property type="match status" value="1"/>
</dbReference>
<dbReference type="InterPro" id="IPR043709">
    <property type="entry name" value="DUF5649"/>
</dbReference>
<dbReference type="SUPFAM" id="SSF51126">
    <property type="entry name" value="Pectin lyase-like"/>
    <property type="match status" value="1"/>
</dbReference>
<dbReference type="SUPFAM" id="SSF56436">
    <property type="entry name" value="C-type lectin-like"/>
    <property type="match status" value="1"/>
</dbReference>
<comment type="caution">
    <text evidence="6">The sequence shown here is derived from an EMBL/GenBank/DDBJ whole genome shotgun (WGS) entry which is preliminary data.</text>
</comment>
<dbReference type="PROSITE" id="PS50041">
    <property type="entry name" value="C_TYPE_LECTIN_2"/>
    <property type="match status" value="1"/>
</dbReference>
<dbReference type="SUPFAM" id="SSF49899">
    <property type="entry name" value="Concanavalin A-like lectins/glucanases"/>
    <property type="match status" value="1"/>
</dbReference>
<dbReference type="Gene3D" id="2.160.20.10">
    <property type="entry name" value="Single-stranded right-handed beta-helix, Pectin lyase-like"/>
    <property type="match status" value="1"/>
</dbReference>
<evidence type="ECO:0000256" key="1">
    <source>
        <dbReference type="ARBA" id="ARBA00004613"/>
    </source>
</evidence>
<dbReference type="Pfam" id="PF18676">
    <property type="entry name" value="MBG_2"/>
    <property type="match status" value="2"/>
</dbReference>
<accession>A0A5C6AHR8</accession>
<feature type="domain" description="C-type lectin" evidence="5">
    <location>
        <begin position="612"/>
        <end position="750"/>
    </location>
</feature>
<feature type="region of interest" description="Disordered" evidence="4">
    <location>
        <begin position="3622"/>
        <end position="3656"/>
    </location>
</feature>
<evidence type="ECO:0000256" key="2">
    <source>
        <dbReference type="ARBA" id="ARBA00022525"/>
    </source>
</evidence>
<dbReference type="Pfam" id="PF18657">
    <property type="entry name" value="YDG"/>
    <property type="match status" value="7"/>
</dbReference>
<dbReference type="InterPro" id="IPR011050">
    <property type="entry name" value="Pectin_lyase_fold/virulence"/>
</dbReference>
<dbReference type="NCBIfam" id="TIGR01901">
    <property type="entry name" value="adhes_NPXG"/>
    <property type="match status" value="1"/>
</dbReference>
<dbReference type="InterPro" id="IPR041248">
    <property type="entry name" value="YDG"/>
</dbReference>
<dbReference type="InterPro" id="IPR012334">
    <property type="entry name" value="Pectin_lyas_fold"/>
</dbReference>
<feature type="compositionally biased region" description="Polar residues" evidence="4">
    <location>
        <begin position="275"/>
        <end position="291"/>
    </location>
</feature>
<dbReference type="InterPro" id="IPR008638">
    <property type="entry name" value="FhaB/CdiA-like_TPS"/>
</dbReference>
<feature type="region of interest" description="Disordered" evidence="4">
    <location>
        <begin position="275"/>
        <end position="294"/>
    </location>
</feature>
<dbReference type="InterPro" id="IPR001304">
    <property type="entry name" value="C-type_lectin-like"/>
</dbReference>
<dbReference type="InterPro" id="IPR050909">
    <property type="entry name" value="Bact_Autotransporter_VF"/>
</dbReference>
<evidence type="ECO:0000256" key="4">
    <source>
        <dbReference type="SAM" id="MobiDB-lite"/>
    </source>
</evidence>
<evidence type="ECO:0000313" key="7">
    <source>
        <dbReference type="Proteomes" id="UP000316213"/>
    </source>
</evidence>
<dbReference type="EMBL" id="SJPM01000003">
    <property type="protein sequence ID" value="TWT98970.1"/>
    <property type="molecule type" value="Genomic_DNA"/>
</dbReference>
<dbReference type="PANTHER" id="PTHR12338:SF8">
    <property type="entry name" value="HEME_HEMOPEXIN-BINDING PROTEIN"/>
    <property type="match status" value="1"/>
</dbReference>
<dbReference type="Pfam" id="PF12951">
    <property type="entry name" value="PATR"/>
    <property type="match status" value="3"/>
</dbReference>
<protein>
    <submittedName>
        <fullName evidence="6">Heme/hemopexin-binding protein</fullName>
    </submittedName>
</protein>
<dbReference type="OrthoDB" id="218629at2"/>
<organism evidence="6 7">
    <name type="scientific">Neorhodopirellula pilleata</name>
    <dbReference type="NCBI Taxonomy" id="2714738"/>
    <lineage>
        <taxon>Bacteria</taxon>
        <taxon>Pseudomonadati</taxon>
        <taxon>Planctomycetota</taxon>
        <taxon>Planctomycetia</taxon>
        <taxon>Pirellulales</taxon>
        <taxon>Pirellulaceae</taxon>
        <taxon>Neorhodopirellula</taxon>
    </lineage>
</organism>
<evidence type="ECO:0000256" key="3">
    <source>
        <dbReference type="ARBA" id="ARBA00022729"/>
    </source>
</evidence>
<dbReference type="InterPro" id="IPR013425">
    <property type="entry name" value="Autotrns_rpt"/>
</dbReference>
<keyword evidence="3" id="KW-0732">Signal</keyword>
<dbReference type="RefSeq" id="WP_146577616.1">
    <property type="nucleotide sequence ID" value="NZ_SJPM01000003.1"/>
</dbReference>
<evidence type="ECO:0000313" key="6">
    <source>
        <dbReference type="EMBL" id="TWT98970.1"/>
    </source>
</evidence>
<dbReference type="InterPro" id="IPR013320">
    <property type="entry name" value="ConA-like_dom_sf"/>
</dbReference>
<feature type="compositionally biased region" description="Polar residues" evidence="4">
    <location>
        <begin position="3630"/>
        <end position="3649"/>
    </location>
</feature>
<dbReference type="Gene3D" id="3.10.100.10">
    <property type="entry name" value="Mannose-Binding Protein A, subunit A"/>
    <property type="match status" value="1"/>
</dbReference>
<proteinExistence type="predicted"/>
<dbReference type="Proteomes" id="UP000316213">
    <property type="component" value="Unassembled WGS sequence"/>
</dbReference>
<keyword evidence="7" id="KW-1185">Reference proteome</keyword>
<comment type="subcellular location">
    <subcellularLocation>
        <location evidence="1">Secreted</location>
    </subcellularLocation>
</comment>
<evidence type="ECO:0000259" key="5">
    <source>
        <dbReference type="PROSITE" id="PS50041"/>
    </source>
</evidence>
<dbReference type="PANTHER" id="PTHR12338">
    <property type="entry name" value="AUTOTRANSPORTER"/>
    <property type="match status" value="1"/>
</dbReference>
<dbReference type="InterPro" id="IPR016186">
    <property type="entry name" value="C-type_lectin-like/link_sf"/>
</dbReference>